<dbReference type="InterPro" id="IPR036389">
    <property type="entry name" value="RNase_III_sf"/>
</dbReference>
<gene>
    <name evidence="6" type="ORF">COJ15_05095</name>
</gene>
<dbReference type="AlphaFoldDB" id="A0A9X6WSB9"/>
<dbReference type="GO" id="GO:0016442">
    <property type="term" value="C:RISC complex"/>
    <property type="evidence" value="ECO:0007669"/>
    <property type="project" value="TreeGrafter"/>
</dbReference>
<dbReference type="CDD" id="cd00593">
    <property type="entry name" value="RIBOc"/>
    <property type="match status" value="1"/>
</dbReference>
<dbReference type="InterPro" id="IPR014720">
    <property type="entry name" value="dsRBD_dom"/>
</dbReference>
<dbReference type="SMART" id="SM00358">
    <property type="entry name" value="DSRM"/>
    <property type="match status" value="1"/>
</dbReference>
<proteinExistence type="inferred from homology"/>
<evidence type="ECO:0000259" key="4">
    <source>
        <dbReference type="PROSITE" id="PS50137"/>
    </source>
</evidence>
<evidence type="ECO:0000313" key="6">
    <source>
        <dbReference type="EMBL" id="PFJ42719.1"/>
    </source>
</evidence>
<reference evidence="6 7" key="1">
    <citation type="submission" date="2017-09" db="EMBL/GenBank/DDBJ databases">
        <title>Large-scale bioinformatics analysis of Bacillus genomes uncovers conserved roles of natural products in bacterial physiology.</title>
        <authorList>
            <consortium name="Agbiome Team Llc"/>
            <person name="Bleich R.M."/>
            <person name="Grubbs K.J."/>
            <person name="Santa Maria K.C."/>
            <person name="Allen S.E."/>
            <person name="Farag S."/>
            <person name="Shank E.A."/>
            <person name="Bowers A."/>
        </authorList>
    </citation>
    <scope>NUCLEOTIDE SEQUENCE [LARGE SCALE GENOMIC DNA]</scope>
    <source>
        <strain evidence="6 7">AFS085496</strain>
    </source>
</reference>
<evidence type="ECO:0000313" key="7">
    <source>
        <dbReference type="Proteomes" id="UP000224003"/>
    </source>
</evidence>
<name>A0A9X6WSB9_BACTU</name>
<keyword evidence="2 3" id="KW-0694">RNA-binding</keyword>
<dbReference type="InterPro" id="IPR024975">
    <property type="entry name" value="NOV_C"/>
</dbReference>
<dbReference type="Gene3D" id="1.10.1520.10">
    <property type="entry name" value="Ribonuclease III domain"/>
    <property type="match status" value="2"/>
</dbReference>
<dbReference type="CDD" id="cd10845">
    <property type="entry name" value="DSRM_RNAse_III_family"/>
    <property type="match status" value="1"/>
</dbReference>
<dbReference type="SUPFAM" id="SSF69065">
    <property type="entry name" value="RNase III domain-like"/>
    <property type="match status" value="1"/>
</dbReference>
<dbReference type="RefSeq" id="WP_098516799.1">
    <property type="nucleotide sequence ID" value="NZ_NUVX01000007.1"/>
</dbReference>
<dbReference type="EMBL" id="NUVX01000007">
    <property type="protein sequence ID" value="PFJ42719.1"/>
    <property type="molecule type" value="Genomic_DNA"/>
</dbReference>
<evidence type="ECO:0000256" key="1">
    <source>
        <dbReference type="ARBA" id="ARBA00010183"/>
    </source>
</evidence>
<dbReference type="GO" id="GO:0004525">
    <property type="term" value="F:ribonuclease III activity"/>
    <property type="evidence" value="ECO:0007669"/>
    <property type="project" value="InterPro"/>
</dbReference>
<dbReference type="GO" id="GO:0003725">
    <property type="term" value="F:double-stranded RNA binding"/>
    <property type="evidence" value="ECO:0007669"/>
    <property type="project" value="TreeGrafter"/>
</dbReference>
<organism evidence="6 7">
    <name type="scientific">Bacillus thuringiensis</name>
    <dbReference type="NCBI Taxonomy" id="1428"/>
    <lineage>
        <taxon>Bacteria</taxon>
        <taxon>Bacillati</taxon>
        <taxon>Bacillota</taxon>
        <taxon>Bacilli</taxon>
        <taxon>Bacillales</taxon>
        <taxon>Bacillaceae</taxon>
        <taxon>Bacillus</taxon>
        <taxon>Bacillus cereus group</taxon>
    </lineage>
</organism>
<dbReference type="Gene3D" id="3.30.160.20">
    <property type="match status" value="1"/>
</dbReference>
<evidence type="ECO:0000259" key="5">
    <source>
        <dbReference type="PROSITE" id="PS50142"/>
    </source>
</evidence>
<protein>
    <recommendedName>
        <fullName evidence="8">Protein NO VEIN C-terminal domain-containing protein</fullName>
    </recommendedName>
</protein>
<dbReference type="PANTHER" id="PTHR46205:SF3">
    <property type="entry name" value="LOQUACIOUS, ISOFORM B"/>
    <property type="match status" value="1"/>
</dbReference>
<feature type="domain" description="DRBM" evidence="4">
    <location>
        <begin position="160"/>
        <end position="227"/>
    </location>
</feature>
<comment type="caution">
    <text evidence="6">The sequence shown here is derived from an EMBL/GenBank/DDBJ whole genome shotgun (WGS) entry which is preliminary data.</text>
</comment>
<dbReference type="PANTHER" id="PTHR46205">
    <property type="entry name" value="LOQUACIOUS, ISOFORM B"/>
    <property type="match status" value="1"/>
</dbReference>
<dbReference type="GO" id="GO:0030422">
    <property type="term" value="P:siRNA processing"/>
    <property type="evidence" value="ECO:0007669"/>
    <property type="project" value="TreeGrafter"/>
</dbReference>
<dbReference type="GO" id="GO:0070578">
    <property type="term" value="C:RISC-loading complex"/>
    <property type="evidence" value="ECO:0007669"/>
    <property type="project" value="TreeGrafter"/>
</dbReference>
<dbReference type="PROSITE" id="PS50142">
    <property type="entry name" value="RNASE_3_2"/>
    <property type="match status" value="1"/>
</dbReference>
<dbReference type="Proteomes" id="UP000224003">
    <property type="component" value="Unassembled WGS sequence"/>
</dbReference>
<dbReference type="Pfam" id="PF13020">
    <property type="entry name" value="NOV_C"/>
    <property type="match status" value="1"/>
</dbReference>
<dbReference type="SUPFAM" id="SSF54768">
    <property type="entry name" value="dsRNA-binding domain-like"/>
    <property type="match status" value="1"/>
</dbReference>
<sequence length="974" mass="112623">MTYKNDCVLESPGGNGNKLKQLLHVNMKAEILDRALQHSSYQHEKRFSPEQLEKEKAKSLLGHSLLKLLCIAHFLRHSQMTIQEINKLENTEQLANDICSYYKINDLFYLGKGDQKERKTFYMDILTKVIYEIYRHCGYEETYRIVKPVLLSLNPINNVDYKSRLQEYAQNKKINLSYKLIKEEGDFHDRTFTVEVKCGNKYAIATGKSKKKAEKLAAERFIKEQNIMIKSKEGKQGKEESLVRLGKLKHVNPIRVKEVNNLRNSFGLSNKDISDFLLDTCLIHKSYRNEVGNKNLDTNEILSFFGSYVLTLYVDEYLFENFTTFCQDSSKNLAKRRAAIINNEFLYSNLHYFNKDSWLPYIKGVKGLVNDTTEKSIAPAIFQSLIGSLFIHSYIYKKNSIEGVRNKIFSMISKFSSGQESSRLYSHWIQEFCTRLGMEYVYSDEEKGTAHKIVFSGELTLFYSNSSLPKQVFTTSATNKKRLREELARLMFLSCNEHFNLNQIQLKIPNTESWNLFLREVIEAAIQSHKKNNDDFSIVLGGMCFTHWNLQNAISILGHLYERMLYQEIIEIYNIWKQVHAEIDVKEAIQKSKYVKELSFLLYGGDNDSDEVKNVPSTNKNDIELRNSRNKKQEPMDSIEKPIIQTKNVVSNVKKEEEISPDINSSKSLQQAVKRGGDSIKVPIQIFEPKRNSNVSKENKINTKSNASRQLISVDVPGYIPKQQKKAIIFTKMYEFQTNNCPFCESSLNETDNYIQSVYKKNRIIIEHSVLSCSICSIKGASRKVIQELDKHNFSVDIYGGSPSYYASTIIEKRNVVTYVIEKSKQKKKTSSNTITPEELEKQLDIKKKIGFEGESHVFLAEQEHLKSIGRMDLAEKVTWVANENCNAGYDIQSFFEDGSYKYIEVKSTTARNVNFYLTNNELEVAKILGDNYFIYRVSNLRSIPQINKIQNPYDLISQNKLELKPTQYMVTVK</sequence>
<dbReference type="Pfam" id="PF00035">
    <property type="entry name" value="dsrm"/>
    <property type="match status" value="1"/>
</dbReference>
<dbReference type="SMART" id="SM00535">
    <property type="entry name" value="RIBOc"/>
    <property type="match status" value="2"/>
</dbReference>
<comment type="similarity">
    <text evidence="1">Belongs to the ribonuclease III family.</text>
</comment>
<accession>A0A9X6WSB9</accession>
<dbReference type="Pfam" id="PF14622">
    <property type="entry name" value="Ribonucleas_3_3"/>
    <property type="match status" value="1"/>
</dbReference>
<dbReference type="GO" id="GO:0035197">
    <property type="term" value="F:siRNA binding"/>
    <property type="evidence" value="ECO:0007669"/>
    <property type="project" value="TreeGrafter"/>
</dbReference>
<dbReference type="GO" id="GO:0005737">
    <property type="term" value="C:cytoplasm"/>
    <property type="evidence" value="ECO:0007669"/>
    <property type="project" value="TreeGrafter"/>
</dbReference>
<dbReference type="InterPro" id="IPR000999">
    <property type="entry name" value="RNase_III_dom"/>
</dbReference>
<dbReference type="PROSITE" id="PS50137">
    <property type="entry name" value="DS_RBD"/>
    <property type="match status" value="1"/>
</dbReference>
<dbReference type="InterPro" id="IPR051247">
    <property type="entry name" value="RLC_Component"/>
</dbReference>
<dbReference type="GO" id="GO:0070920">
    <property type="term" value="P:regulation of regulatory ncRNA processing"/>
    <property type="evidence" value="ECO:0007669"/>
    <property type="project" value="TreeGrafter"/>
</dbReference>
<feature type="domain" description="RNase III" evidence="5">
    <location>
        <begin position="259"/>
        <end position="394"/>
    </location>
</feature>
<evidence type="ECO:0000256" key="2">
    <source>
        <dbReference type="ARBA" id="ARBA00022884"/>
    </source>
</evidence>
<evidence type="ECO:0000256" key="3">
    <source>
        <dbReference type="PROSITE-ProRule" id="PRU00266"/>
    </source>
</evidence>
<evidence type="ECO:0008006" key="8">
    <source>
        <dbReference type="Google" id="ProtNLM"/>
    </source>
</evidence>